<dbReference type="Gene3D" id="1.10.150.130">
    <property type="match status" value="1"/>
</dbReference>
<dbReference type="AlphaFoldDB" id="A8IF33"/>
<dbReference type="InterPro" id="IPR010998">
    <property type="entry name" value="Integrase_recombinase_N"/>
</dbReference>
<dbReference type="KEGG" id="azc:AZC_3570"/>
<dbReference type="InterPro" id="IPR050090">
    <property type="entry name" value="Tyrosine_recombinase_XerCD"/>
</dbReference>
<dbReference type="InterPro" id="IPR011010">
    <property type="entry name" value="DNA_brk_join_enz"/>
</dbReference>
<keyword evidence="3" id="KW-0238">DNA-binding</keyword>
<dbReference type="HOGENOM" id="CLU_027562_17_7_5"/>
<evidence type="ECO:0000313" key="8">
    <source>
        <dbReference type="Proteomes" id="UP000000270"/>
    </source>
</evidence>
<keyword evidence="2" id="KW-0229">DNA integration</keyword>
<name>A8IF33_AZOC5</name>
<reference evidence="7 8" key="5">
    <citation type="journal article" date="2010" name="Appl. Environ. Microbiol.">
        <title>phrR-like gene praR of Azorhizobium caulinodans ORS571 is essential for symbiosis with Sesbania rostrata and is involved in expression of reb genes.</title>
        <authorList>
            <person name="Akiba N."/>
            <person name="Aono T."/>
            <person name="Toyazaki H."/>
            <person name="Sato S."/>
            <person name="Oyaizu H."/>
        </authorList>
    </citation>
    <scope>NUCLEOTIDE SEQUENCE [LARGE SCALE GENOMIC DNA]</scope>
    <source>
        <strain evidence="8">ATCC 43989 / DSM 5975 / JCM 20966 / LMG 6465 / NBRC 14845 / NCIMB 13405 / ORS 571</strain>
    </source>
</reference>
<dbReference type="PANTHER" id="PTHR30349">
    <property type="entry name" value="PHAGE INTEGRASE-RELATED"/>
    <property type="match status" value="1"/>
</dbReference>
<dbReference type="GO" id="GO:0015074">
    <property type="term" value="P:DNA integration"/>
    <property type="evidence" value="ECO:0007669"/>
    <property type="project" value="UniProtKB-KW"/>
</dbReference>
<evidence type="ECO:0000256" key="1">
    <source>
        <dbReference type="ARBA" id="ARBA00008857"/>
    </source>
</evidence>
<dbReference type="STRING" id="438753.AZC_3570"/>
<accession>A8IF33</accession>
<reference evidence="7 8" key="3">
    <citation type="journal article" date="2008" name="BMC Genomics">
        <title>The genome of the versatile nitrogen fixer Azorhizobium caulinodans ORS571.</title>
        <authorList>
            <person name="Lee KB."/>
            <person name="Backer P.D."/>
            <person name="Aono T."/>
            <person name="Liu CT."/>
            <person name="Suzuki S."/>
            <person name="Suzuki T."/>
            <person name="Kaneko T."/>
            <person name="Yamada M."/>
            <person name="Tabata S."/>
            <person name="Kupfer D.M."/>
            <person name="Najar F.Z."/>
            <person name="Wiley G.B."/>
            <person name="Roe B."/>
            <person name="Binnewies T.T."/>
            <person name="Ussery D.W."/>
            <person name="D'Haeze W."/>
            <person name="Herder J.D."/>
            <person name="Gevers D."/>
            <person name="Vereecke D."/>
            <person name="Holsters M."/>
            <person name="Oyaizu H."/>
        </authorList>
    </citation>
    <scope>NUCLEOTIDE SEQUENCE [LARGE SCALE GENOMIC DNA]</scope>
    <source>
        <strain evidence="8">ATCC 43989 / DSM 5975 / JCM 20966 / LMG 6465 / NBRC 14845 / NCIMB 13405 / ORS 571</strain>
    </source>
</reference>
<comment type="similarity">
    <text evidence="1">Belongs to the 'phage' integrase family.</text>
</comment>
<dbReference type="PROSITE" id="PS51898">
    <property type="entry name" value="TYR_RECOMBINASE"/>
    <property type="match status" value="1"/>
</dbReference>
<gene>
    <name evidence="7" type="ordered locus">AZC_3570</name>
</gene>
<evidence type="ECO:0000256" key="3">
    <source>
        <dbReference type="ARBA" id="ARBA00023125"/>
    </source>
</evidence>
<sequence length="373" mass="41995">MQAHPRGGAGGPLPPSLRWREGGRIMAVRPRGGSWQADITVKGQRYRETFDSEAEAKAWELNARAAAVKGEPIPRPIAPSKGTDAPRGQSREDGALTLSAVMWKAYDKFWKGGRSDAKAAVNIRQAEAYFGKDCPVSRIDTDAIDGFVADCIAKRNSNGTVNRKLAILSKSLRYAFDRGLIPKMPKIDRKSEGVGRFRWLDEDEEKALLDTFRSWGKDDHAEVIETLIDTGMRPSELYRLTPRDVDLKTGAIMIWMTKTDNPRTVYATKRVKAILQRRIGAVTAPTEKLFPYDNFWMRHTWDRARLHLGMENDPHFVPYICRHTCASRLVQRGVPINVVKEWLGHTSIQMTMRYAFLAPKNLMSAASVLEAAE</sequence>
<dbReference type="GO" id="GO:0003677">
    <property type="term" value="F:DNA binding"/>
    <property type="evidence" value="ECO:0007669"/>
    <property type="project" value="UniProtKB-KW"/>
</dbReference>
<keyword evidence="4" id="KW-0233">DNA recombination</keyword>
<dbReference type="PANTHER" id="PTHR30349:SF64">
    <property type="entry name" value="PROPHAGE INTEGRASE INTD-RELATED"/>
    <property type="match status" value="1"/>
</dbReference>
<reference evidence="7 8" key="4">
    <citation type="journal article" date="2009" name="Appl. Environ. Microbiol.">
        <title>Comparative genome-wide transcriptional profiling of Azorhizobium caulinodans ORS571 grown under free-living and symbiotic conditions.</title>
        <authorList>
            <person name="Tsukada S."/>
            <person name="Aono T."/>
            <person name="Akiba N."/>
            <person name="Lee KB."/>
            <person name="Liu CT."/>
            <person name="Toyazaki H."/>
            <person name="Oyaizu H."/>
        </authorList>
    </citation>
    <scope>NUCLEOTIDE SEQUENCE [LARGE SCALE GENOMIC DNA]</scope>
    <source>
        <strain evidence="8">ATCC 43989 / DSM 5975 / JCM 20966 / LMG 6465 / NBRC 14845 / NCIMB 13405 / ORS 571</strain>
    </source>
</reference>
<evidence type="ECO:0000256" key="5">
    <source>
        <dbReference type="SAM" id="MobiDB-lite"/>
    </source>
</evidence>
<dbReference type="SUPFAM" id="SSF56349">
    <property type="entry name" value="DNA breaking-rejoining enzymes"/>
    <property type="match status" value="1"/>
</dbReference>
<keyword evidence="8" id="KW-1185">Reference proteome</keyword>
<dbReference type="InterPro" id="IPR002104">
    <property type="entry name" value="Integrase_catalytic"/>
</dbReference>
<proteinExistence type="inferred from homology"/>
<evidence type="ECO:0000259" key="6">
    <source>
        <dbReference type="PROSITE" id="PS51898"/>
    </source>
</evidence>
<evidence type="ECO:0000313" key="7">
    <source>
        <dbReference type="EMBL" id="BAF89568.1"/>
    </source>
</evidence>
<dbReference type="Gene3D" id="1.10.443.10">
    <property type="entry name" value="Intergrase catalytic core"/>
    <property type="match status" value="1"/>
</dbReference>
<dbReference type="InterPro" id="IPR013762">
    <property type="entry name" value="Integrase-like_cat_sf"/>
</dbReference>
<reference evidence="7 8" key="1">
    <citation type="journal article" date="2007" name="Appl. Environ. Microbiol.">
        <title>Rhizobial factors required for stem nodule maturation and maintenance in Sesbania rostrata-Azorhizobium caulinodans ORS571 symbiosis.</title>
        <authorList>
            <person name="Suzuki S."/>
            <person name="Aono T."/>
            <person name="Lee KB."/>
            <person name="Suzuki T."/>
            <person name="Liu CT."/>
            <person name="Miwa H."/>
            <person name="Wakao S."/>
            <person name="Iki T."/>
            <person name="Oyaizu H."/>
        </authorList>
    </citation>
    <scope>NUCLEOTIDE SEQUENCE [LARGE SCALE GENOMIC DNA]</scope>
    <source>
        <strain evidence="8">ATCC 43989 / DSM 5975 / JCM 20966 / LMG 6465 / NBRC 14845 / NCIMB 13405 / ORS 571</strain>
    </source>
</reference>
<evidence type="ECO:0000256" key="4">
    <source>
        <dbReference type="ARBA" id="ARBA00023172"/>
    </source>
</evidence>
<dbReference type="Pfam" id="PF00589">
    <property type="entry name" value="Phage_integrase"/>
    <property type="match status" value="1"/>
</dbReference>
<dbReference type="eggNOG" id="COG0582">
    <property type="taxonomic scope" value="Bacteria"/>
</dbReference>
<dbReference type="CDD" id="cd00796">
    <property type="entry name" value="INT_Rci_Hp1_C"/>
    <property type="match status" value="1"/>
</dbReference>
<protein>
    <submittedName>
        <fullName evidence="7">Putative phage HP1 integrase</fullName>
    </submittedName>
</protein>
<dbReference type="EMBL" id="AP009384">
    <property type="protein sequence ID" value="BAF89568.1"/>
    <property type="molecule type" value="Genomic_DNA"/>
</dbReference>
<evidence type="ECO:0000256" key="2">
    <source>
        <dbReference type="ARBA" id="ARBA00022908"/>
    </source>
</evidence>
<reference evidence="7 8" key="6">
    <citation type="journal article" date="2011" name="Appl. Environ. Microbiol.">
        <title>Involvement of the azorhizobial chromosome partition gene (parA) in the onset of bacteroid differentiation during Sesbania rostrata stem nodule development.</title>
        <authorList>
            <person name="Liu CT."/>
            <person name="Lee KB."/>
            <person name="Wang YS."/>
            <person name="Peng MH."/>
            <person name="Lee KT."/>
            <person name="Suzuki S."/>
            <person name="Suzuki T."/>
            <person name="Oyaizu H."/>
        </authorList>
    </citation>
    <scope>NUCLEOTIDE SEQUENCE [LARGE SCALE GENOMIC DNA]</scope>
    <source>
        <strain evidence="8">ATCC 43989 / DSM 5975 / JCM 20966 / LMG 6465 / NBRC 14845 / NCIMB 13405 / ORS 571</strain>
    </source>
</reference>
<reference evidence="8" key="2">
    <citation type="submission" date="2007-04" db="EMBL/GenBank/DDBJ databases">
        <title>Complete genome sequence of the nitrogen-fixing bacterium Azorhizobium caulinodans ORS571.</title>
        <authorList>
            <person name="Lee K.B."/>
            <person name="Backer P.D."/>
            <person name="Aono T."/>
            <person name="Liu C.T."/>
            <person name="Suzuki S."/>
            <person name="Suzuki T."/>
            <person name="Kaneko T."/>
            <person name="Yamada M."/>
            <person name="Tabata S."/>
            <person name="Kupfer D.M."/>
            <person name="Najar F.Z."/>
            <person name="Wiley G.B."/>
            <person name="Roe B."/>
            <person name="Binnewies T."/>
            <person name="Ussery D."/>
            <person name="Vereecke D."/>
            <person name="Gevers D."/>
            <person name="Holsters M."/>
            <person name="Oyaizu H."/>
        </authorList>
    </citation>
    <scope>NUCLEOTIDE SEQUENCE [LARGE SCALE GENOMIC DNA]</scope>
    <source>
        <strain evidence="8">ATCC 43989 / DSM 5975 / JCM 20966 / LMG 6465 / NBRC 14845 / NCIMB 13405 / ORS 571</strain>
    </source>
</reference>
<feature type="domain" description="Tyr recombinase" evidence="6">
    <location>
        <begin position="195"/>
        <end position="367"/>
    </location>
</feature>
<organism evidence="7 8">
    <name type="scientific">Azorhizobium caulinodans (strain ATCC 43989 / DSM 5975 / JCM 20966 / LMG 6465 / NBRC 14845 / NCIMB 13405 / ORS 571)</name>
    <dbReference type="NCBI Taxonomy" id="438753"/>
    <lineage>
        <taxon>Bacteria</taxon>
        <taxon>Pseudomonadati</taxon>
        <taxon>Pseudomonadota</taxon>
        <taxon>Alphaproteobacteria</taxon>
        <taxon>Hyphomicrobiales</taxon>
        <taxon>Xanthobacteraceae</taxon>
        <taxon>Azorhizobium</taxon>
    </lineage>
</organism>
<dbReference type="GO" id="GO:0006310">
    <property type="term" value="P:DNA recombination"/>
    <property type="evidence" value="ECO:0007669"/>
    <property type="project" value="UniProtKB-KW"/>
</dbReference>
<feature type="region of interest" description="Disordered" evidence="5">
    <location>
        <begin position="71"/>
        <end position="90"/>
    </location>
</feature>
<dbReference type="Proteomes" id="UP000000270">
    <property type="component" value="Chromosome"/>
</dbReference>